<gene>
    <name evidence="1" type="ORF">CSSPTR1EN2_LOCUS559</name>
</gene>
<reference evidence="1 2" key="1">
    <citation type="submission" date="2024-02" db="EMBL/GenBank/DDBJ databases">
        <authorList>
            <consortium name="ELIXIR-Norway"/>
            <consortium name="Elixir Norway"/>
        </authorList>
    </citation>
    <scope>NUCLEOTIDE SEQUENCE [LARGE SCALE GENOMIC DNA]</scope>
</reference>
<proteinExistence type="predicted"/>
<sequence>MNTLSRNCMLHGHGGGFGECGFVVFAEEKVVQGWSSEGLASTESGSEGCLSYGKEGGPEVIPHYYAENISLAHLCELHGWSLRTNPRRVFDAVMFSNEIDLLEIRLQELMPYVTKFVVLESNTTFTSRPKPLIYQNNEQRFSFVRDKVTYSFLPGQTLPPKDPFVNEGRQRRAMDQGLRAAGIADGDLFIMADVDEIPSAHTIRLLQSCDGFPSIMHLQLRKYLYSYDFHVDFNSWRSAVYVFDSKVTKYQHGRVTNNILADAGWHCSFCFRYRRIHMLTVYDIPHIWTLSGYRTSFARAKICLKCFLRSFPSEN</sequence>
<dbReference type="Proteomes" id="UP001497512">
    <property type="component" value="Chromosome 1"/>
</dbReference>
<accession>A0ABP0T8Y2</accession>
<dbReference type="InterPro" id="IPR006813">
    <property type="entry name" value="Glyco_trans_17"/>
</dbReference>
<keyword evidence="2" id="KW-1185">Reference proteome</keyword>
<evidence type="ECO:0000313" key="2">
    <source>
        <dbReference type="Proteomes" id="UP001497512"/>
    </source>
</evidence>
<organism evidence="1 2">
    <name type="scientific">Sphagnum troendelagicum</name>
    <dbReference type="NCBI Taxonomy" id="128251"/>
    <lineage>
        <taxon>Eukaryota</taxon>
        <taxon>Viridiplantae</taxon>
        <taxon>Streptophyta</taxon>
        <taxon>Embryophyta</taxon>
        <taxon>Bryophyta</taxon>
        <taxon>Sphagnophytina</taxon>
        <taxon>Sphagnopsida</taxon>
        <taxon>Sphagnales</taxon>
        <taxon>Sphagnaceae</taxon>
        <taxon>Sphagnum</taxon>
    </lineage>
</organism>
<evidence type="ECO:0008006" key="3">
    <source>
        <dbReference type="Google" id="ProtNLM"/>
    </source>
</evidence>
<name>A0ABP0T8Y2_9BRYO</name>
<evidence type="ECO:0000313" key="1">
    <source>
        <dbReference type="EMBL" id="CAK9189947.1"/>
    </source>
</evidence>
<dbReference type="Pfam" id="PF04724">
    <property type="entry name" value="Glyco_transf_17"/>
    <property type="match status" value="1"/>
</dbReference>
<dbReference type="PANTHER" id="PTHR12224">
    <property type="entry name" value="BETA-1,4-MANNOSYL-GLYCOPROTEIN BETA-1,4-N-ACETYLGLUCOSAMINYL-TRANSFERASE"/>
    <property type="match status" value="1"/>
</dbReference>
<dbReference type="PANTHER" id="PTHR12224:SF0">
    <property type="entry name" value="BETA-1,4-MANNOSYL-GLYCOPROTEIN 4-BETA-N-ACETYLGLUCOSAMINYLTRANSFERASE"/>
    <property type="match status" value="1"/>
</dbReference>
<dbReference type="EMBL" id="OZ019893">
    <property type="protein sequence ID" value="CAK9189947.1"/>
    <property type="molecule type" value="Genomic_DNA"/>
</dbReference>
<protein>
    <recommendedName>
        <fullName evidence="3">Beta-1,4-mannosyl-glycoprotein beta-1,4-N-acetylglucosaminyltransferase</fullName>
    </recommendedName>
</protein>